<dbReference type="RefSeq" id="WP_249313636.1">
    <property type="nucleotide sequence ID" value="NZ_JACRSU010000004.1"/>
</dbReference>
<evidence type="ECO:0000256" key="3">
    <source>
        <dbReference type="ARBA" id="ARBA00023163"/>
    </source>
</evidence>
<dbReference type="Proteomes" id="UP000611762">
    <property type="component" value="Unassembled WGS sequence"/>
</dbReference>
<dbReference type="AlphaFoldDB" id="A0A926DPT2"/>
<dbReference type="PANTHER" id="PTHR42756">
    <property type="entry name" value="TRANSCRIPTIONAL REGULATOR, MARR"/>
    <property type="match status" value="1"/>
</dbReference>
<dbReference type="GO" id="GO:0003677">
    <property type="term" value="F:DNA binding"/>
    <property type="evidence" value="ECO:0007669"/>
    <property type="project" value="UniProtKB-KW"/>
</dbReference>
<dbReference type="Pfam" id="PF01047">
    <property type="entry name" value="MarR"/>
    <property type="match status" value="1"/>
</dbReference>
<name>A0A926DPT2_9FIRM</name>
<protein>
    <submittedName>
        <fullName evidence="5">Winged helix-turn-helix transcriptional regulator</fullName>
    </submittedName>
</protein>
<dbReference type="GO" id="GO:0003700">
    <property type="term" value="F:DNA-binding transcription factor activity"/>
    <property type="evidence" value="ECO:0007669"/>
    <property type="project" value="InterPro"/>
</dbReference>
<dbReference type="PROSITE" id="PS50995">
    <property type="entry name" value="HTH_MARR_2"/>
    <property type="match status" value="1"/>
</dbReference>
<evidence type="ECO:0000259" key="4">
    <source>
        <dbReference type="PROSITE" id="PS50995"/>
    </source>
</evidence>
<dbReference type="PANTHER" id="PTHR42756:SF1">
    <property type="entry name" value="TRANSCRIPTIONAL REPRESSOR OF EMRAB OPERON"/>
    <property type="match status" value="1"/>
</dbReference>
<dbReference type="SMART" id="SM00347">
    <property type="entry name" value="HTH_MARR"/>
    <property type="match status" value="1"/>
</dbReference>
<evidence type="ECO:0000313" key="6">
    <source>
        <dbReference type="Proteomes" id="UP000611762"/>
    </source>
</evidence>
<accession>A0A926DPT2</accession>
<keyword evidence="3" id="KW-0804">Transcription</keyword>
<gene>
    <name evidence="5" type="ORF">H8698_11555</name>
</gene>
<dbReference type="InterPro" id="IPR036388">
    <property type="entry name" value="WH-like_DNA-bd_sf"/>
</dbReference>
<dbReference type="SMART" id="SM00529">
    <property type="entry name" value="HTH_DTXR"/>
    <property type="match status" value="1"/>
</dbReference>
<dbReference type="PRINTS" id="PR00598">
    <property type="entry name" value="HTHMARR"/>
</dbReference>
<dbReference type="EMBL" id="JACRSU010000004">
    <property type="protein sequence ID" value="MBC8541614.1"/>
    <property type="molecule type" value="Genomic_DNA"/>
</dbReference>
<reference evidence="5" key="1">
    <citation type="submission" date="2020-08" db="EMBL/GenBank/DDBJ databases">
        <title>Genome public.</title>
        <authorList>
            <person name="Liu C."/>
            <person name="Sun Q."/>
        </authorList>
    </citation>
    <scope>NUCLEOTIDE SEQUENCE</scope>
    <source>
        <strain evidence="5">H8</strain>
    </source>
</reference>
<feature type="domain" description="HTH marR-type" evidence="4">
    <location>
        <begin position="8"/>
        <end position="141"/>
    </location>
</feature>
<dbReference type="Gene3D" id="1.10.10.10">
    <property type="entry name" value="Winged helix-like DNA-binding domain superfamily/Winged helix DNA-binding domain"/>
    <property type="match status" value="1"/>
</dbReference>
<dbReference type="GO" id="GO:0046914">
    <property type="term" value="F:transition metal ion binding"/>
    <property type="evidence" value="ECO:0007669"/>
    <property type="project" value="InterPro"/>
</dbReference>
<keyword evidence="6" id="KW-1185">Reference proteome</keyword>
<dbReference type="InterPro" id="IPR022689">
    <property type="entry name" value="Iron_dep_repressor"/>
</dbReference>
<dbReference type="InterPro" id="IPR036390">
    <property type="entry name" value="WH_DNA-bd_sf"/>
</dbReference>
<keyword evidence="1" id="KW-0805">Transcription regulation</keyword>
<proteinExistence type="predicted"/>
<evidence type="ECO:0000313" key="5">
    <source>
        <dbReference type="EMBL" id="MBC8541614.1"/>
    </source>
</evidence>
<keyword evidence="2" id="KW-0238">DNA-binding</keyword>
<comment type="caution">
    <text evidence="5">The sequence shown here is derived from an EMBL/GenBank/DDBJ whole genome shotgun (WGS) entry which is preliminary data.</text>
</comment>
<organism evidence="5 6">
    <name type="scientific">Congzhengia minquanensis</name>
    <dbReference type="NCBI Taxonomy" id="2763657"/>
    <lineage>
        <taxon>Bacteria</taxon>
        <taxon>Bacillati</taxon>
        <taxon>Bacillota</taxon>
        <taxon>Clostridia</taxon>
        <taxon>Eubacteriales</taxon>
        <taxon>Oscillospiraceae</taxon>
        <taxon>Congzhengia</taxon>
    </lineage>
</organism>
<dbReference type="InterPro" id="IPR000835">
    <property type="entry name" value="HTH_MarR-typ"/>
</dbReference>
<evidence type="ECO:0000256" key="1">
    <source>
        <dbReference type="ARBA" id="ARBA00023015"/>
    </source>
</evidence>
<dbReference type="SUPFAM" id="SSF46785">
    <property type="entry name" value="Winged helix' DNA-binding domain"/>
    <property type="match status" value="1"/>
</dbReference>
<evidence type="ECO:0000256" key="2">
    <source>
        <dbReference type="ARBA" id="ARBA00023125"/>
    </source>
</evidence>
<sequence>MAQEDDRLMELAHGFVKVNRLHRAYCDRLMAEIDMHRSQHMILMNLAHQKTKTSQKELADRLEISPAAVTVMIKKLEKGGFISKNSSKGDSRFNEIAITEKGRETVQKTHQFFLDVDKTLFSGIDETELCVLEHCFAKMADNLTDVLKKEENT</sequence>